<proteinExistence type="predicted"/>
<dbReference type="Pfam" id="PF06808">
    <property type="entry name" value="DctM"/>
    <property type="match status" value="1"/>
</dbReference>
<organism evidence="3 4">
    <name type="scientific">Terrihalobacillus insolitus</name>
    <dbReference type="NCBI Taxonomy" id="2950438"/>
    <lineage>
        <taxon>Bacteria</taxon>
        <taxon>Bacillati</taxon>
        <taxon>Bacillota</taxon>
        <taxon>Bacilli</taxon>
        <taxon>Bacillales</taxon>
        <taxon>Bacillaceae</taxon>
        <taxon>Terrihalobacillus</taxon>
    </lineage>
</organism>
<dbReference type="PANTHER" id="PTHR43849">
    <property type="entry name" value="BLL3936 PROTEIN"/>
    <property type="match status" value="1"/>
</dbReference>
<gene>
    <name evidence="3" type="ORF">NC797_06840</name>
</gene>
<feature type="transmembrane region" description="Helical" evidence="1">
    <location>
        <begin position="427"/>
        <end position="444"/>
    </location>
</feature>
<feature type="transmembrane region" description="Helical" evidence="1">
    <location>
        <begin position="451"/>
        <end position="472"/>
    </location>
</feature>
<dbReference type="EMBL" id="JAMQKB010000005">
    <property type="protein sequence ID" value="MDC3424223.1"/>
    <property type="molecule type" value="Genomic_DNA"/>
</dbReference>
<sequence>MSNPIINTKNIILFVSLLLAGFHLYTASFGILPSYFQSSFHWGAIATIIFLLKPLKIKSLRIVDYALILINWYLVFYLITVQDELVTRAGAYTTQEVLLGILALLIGLEAARRTLGYILPVLSILFIFYAMFGNLFPGMLQTASFSLDRISPYLYTGNDGLFGQVLLVSAQFIFLFVLFGAILNITGAGTFFVNLAYSIAGKVSGGPAQAAVLSSMLMGTINGSGAANVVTTGSFTIPLMKRVGFKPAYAGAVEAVASNGGQIMPPVMGAVAFLMAEITGISYTSILVAALIPALLYFITLSSSVYFNAKKNNFKGLPSSELPSFWKTFKEGWLYLVPLILLVVILVAGYSPQKAAFYSIVVTFLVGLIKDRAKMTFKNILDALYNAAKGIMPIASACLVAGSIMGIIQLTGLGIKISGILEMLADGSLLIALILTMLTSLLLGMGLPTSAAYLILAVLVAPALVNMGVSTMAAHLFILYYGALSTITPPVALSVFAAAGLAESNVWKTGVEAVKLASAGFIIPFMFTYNDVLLLNGELWPTILAVSTALLGCISLAMAFMGWFLVNLRFPTKCILLVGAILLLIPSPFYLSIIGLVLNLVTLFIETKTNHRTETTTNTVQAVKTENS</sequence>
<evidence type="ECO:0000256" key="1">
    <source>
        <dbReference type="SAM" id="Phobius"/>
    </source>
</evidence>
<feature type="transmembrane region" description="Helical" evidence="1">
    <location>
        <begin position="513"/>
        <end position="530"/>
    </location>
</feature>
<feature type="transmembrane region" description="Helical" evidence="1">
    <location>
        <begin position="332"/>
        <end position="350"/>
    </location>
</feature>
<feature type="transmembrane region" description="Helical" evidence="1">
    <location>
        <begin position="281"/>
        <end position="307"/>
    </location>
</feature>
<evidence type="ECO:0000313" key="4">
    <source>
        <dbReference type="Proteomes" id="UP001145050"/>
    </source>
</evidence>
<dbReference type="InterPro" id="IPR011853">
    <property type="entry name" value="TRAP_DctM-Dct_fused"/>
</dbReference>
<dbReference type="RefSeq" id="WP_272436027.1">
    <property type="nucleotide sequence ID" value="NZ_JAMQKB010000005.1"/>
</dbReference>
<dbReference type="PANTHER" id="PTHR43849:SF2">
    <property type="entry name" value="BLL3936 PROTEIN"/>
    <property type="match status" value="1"/>
</dbReference>
<keyword evidence="1" id="KW-1133">Transmembrane helix</keyword>
<feature type="transmembrane region" description="Helical" evidence="1">
    <location>
        <begin position="115"/>
        <end position="136"/>
    </location>
</feature>
<feature type="transmembrane region" description="Helical" evidence="1">
    <location>
        <begin position="62"/>
        <end position="79"/>
    </location>
</feature>
<accession>A0A9X4AN76</accession>
<comment type="caution">
    <text evidence="3">The sequence shown here is derived from an EMBL/GenBank/DDBJ whole genome shotgun (WGS) entry which is preliminary data.</text>
</comment>
<feature type="transmembrane region" description="Helical" evidence="1">
    <location>
        <begin position="394"/>
        <end position="415"/>
    </location>
</feature>
<feature type="transmembrane region" description="Helical" evidence="1">
    <location>
        <begin position="356"/>
        <end position="373"/>
    </location>
</feature>
<evidence type="ECO:0000313" key="3">
    <source>
        <dbReference type="EMBL" id="MDC3424223.1"/>
    </source>
</evidence>
<feature type="transmembrane region" description="Helical" evidence="1">
    <location>
        <begin position="542"/>
        <end position="566"/>
    </location>
</feature>
<feature type="domain" description="TRAP C4-dicarboxylate transport system permease DctM subunit" evidence="2">
    <location>
        <begin position="103"/>
        <end position="535"/>
    </location>
</feature>
<evidence type="ECO:0000259" key="2">
    <source>
        <dbReference type="Pfam" id="PF06808"/>
    </source>
</evidence>
<feature type="transmembrane region" description="Helical" evidence="1">
    <location>
        <begin position="478"/>
        <end position="501"/>
    </location>
</feature>
<feature type="transmembrane region" description="Helical" evidence="1">
    <location>
        <begin position="91"/>
        <end position="108"/>
    </location>
</feature>
<keyword evidence="1" id="KW-0812">Transmembrane</keyword>
<name>A0A9X4AN76_9BACI</name>
<feature type="transmembrane region" description="Helical" evidence="1">
    <location>
        <begin position="12"/>
        <end position="32"/>
    </location>
</feature>
<dbReference type="Proteomes" id="UP001145050">
    <property type="component" value="Unassembled WGS sequence"/>
</dbReference>
<dbReference type="InterPro" id="IPR010656">
    <property type="entry name" value="DctM"/>
</dbReference>
<feature type="transmembrane region" description="Helical" evidence="1">
    <location>
        <begin position="161"/>
        <end position="183"/>
    </location>
</feature>
<dbReference type="AlphaFoldDB" id="A0A9X4AN76"/>
<dbReference type="NCBIfam" id="TIGR02123">
    <property type="entry name" value="TRAP_fused"/>
    <property type="match status" value="1"/>
</dbReference>
<protein>
    <submittedName>
        <fullName evidence="3">TRAP transporter permease</fullName>
    </submittedName>
</protein>
<feature type="transmembrane region" description="Helical" evidence="1">
    <location>
        <begin position="575"/>
        <end position="605"/>
    </location>
</feature>
<keyword evidence="1" id="KW-0472">Membrane</keyword>
<keyword evidence="4" id="KW-1185">Reference proteome</keyword>
<reference evidence="3" key="1">
    <citation type="submission" date="2022-06" db="EMBL/GenBank/DDBJ databases">
        <title>Aquibacillus sp. a new bacterium isolated from soil saline samples.</title>
        <authorList>
            <person name="Galisteo C."/>
            <person name="De La Haba R."/>
            <person name="Sanchez-Porro C."/>
            <person name="Ventosa A."/>
        </authorList>
    </citation>
    <scope>NUCLEOTIDE SEQUENCE</scope>
    <source>
        <strain evidence="3">3ASR75-11</strain>
    </source>
</reference>
<feature type="transmembrane region" description="Helical" evidence="1">
    <location>
        <begin position="38"/>
        <end position="55"/>
    </location>
</feature>